<dbReference type="GO" id="GO:0019843">
    <property type="term" value="F:rRNA binding"/>
    <property type="evidence" value="ECO:0007669"/>
    <property type="project" value="UniProtKB-UniRule"/>
</dbReference>
<dbReference type="PANTHER" id="PTHR10746">
    <property type="entry name" value="50S RIBOSOMAL PROTEIN L4"/>
    <property type="match status" value="1"/>
</dbReference>
<dbReference type="GO" id="GO:0006412">
    <property type="term" value="P:translation"/>
    <property type="evidence" value="ECO:0007669"/>
    <property type="project" value="UniProtKB-UniRule"/>
</dbReference>
<reference evidence="7 8" key="1">
    <citation type="journal article" date="2016" name="Nat. Commun.">
        <title>Thousands of microbial genomes shed light on interconnected biogeochemical processes in an aquifer system.</title>
        <authorList>
            <person name="Anantharaman K."/>
            <person name="Brown C.T."/>
            <person name="Hug L.A."/>
            <person name="Sharon I."/>
            <person name="Castelle C.J."/>
            <person name="Probst A.J."/>
            <person name="Thomas B.C."/>
            <person name="Singh A."/>
            <person name="Wilkins M.J."/>
            <person name="Karaoz U."/>
            <person name="Brodie E.L."/>
            <person name="Williams K.H."/>
            <person name="Hubbard S.S."/>
            <person name="Banfield J.F."/>
        </authorList>
    </citation>
    <scope>NUCLEOTIDE SEQUENCE [LARGE SCALE GENOMIC DNA]</scope>
</reference>
<dbReference type="Proteomes" id="UP000177950">
    <property type="component" value="Unassembled WGS sequence"/>
</dbReference>
<keyword evidence="5" id="KW-0694">RNA-binding</keyword>
<dbReference type="Gene3D" id="3.40.1370.10">
    <property type="match status" value="1"/>
</dbReference>
<dbReference type="PANTHER" id="PTHR10746:SF6">
    <property type="entry name" value="LARGE RIBOSOMAL SUBUNIT PROTEIN UL4M"/>
    <property type="match status" value="1"/>
</dbReference>
<comment type="subunit">
    <text evidence="5">Part of the 50S ribosomal subunit.</text>
</comment>
<feature type="region of interest" description="Disordered" evidence="6">
    <location>
        <begin position="43"/>
        <end position="73"/>
    </location>
</feature>
<evidence type="ECO:0000256" key="1">
    <source>
        <dbReference type="ARBA" id="ARBA00010528"/>
    </source>
</evidence>
<evidence type="ECO:0000256" key="5">
    <source>
        <dbReference type="HAMAP-Rule" id="MF_01328"/>
    </source>
</evidence>
<sequence length="202" mass="21801">MNDAGSKAGSDIEVSDATFAADFNESLVHQVVVAFQANARMGTRAQKNRSAVRGGGAKPYRQKGSGQARAGTIRSPLWRGGGKVFPSSPLENFTHKVNKKMHRAGMRSILSELLRQERLIAVDGFTLDTPKTKGLVAKLSAMGASDVLIVTDSADLNLQLSARNLYKVDVRDVSTIDPVCLIGHEKVIMTVPAIKRLQEMLA</sequence>
<evidence type="ECO:0000256" key="6">
    <source>
        <dbReference type="SAM" id="MobiDB-lite"/>
    </source>
</evidence>
<dbReference type="GO" id="GO:1990904">
    <property type="term" value="C:ribonucleoprotein complex"/>
    <property type="evidence" value="ECO:0007669"/>
    <property type="project" value="UniProtKB-KW"/>
</dbReference>
<dbReference type="HAMAP" id="MF_01328_B">
    <property type="entry name" value="Ribosomal_uL4_B"/>
    <property type="match status" value="1"/>
</dbReference>
<comment type="caution">
    <text evidence="7">The sequence shown here is derived from an EMBL/GenBank/DDBJ whole genome shotgun (WGS) entry which is preliminary data.</text>
</comment>
<dbReference type="Pfam" id="PF00573">
    <property type="entry name" value="Ribosomal_L4"/>
    <property type="match status" value="1"/>
</dbReference>
<evidence type="ECO:0000313" key="7">
    <source>
        <dbReference type="EMBL" id="OGI56754.1"/>
    </source>
</evidence>
<accession>A0A1F6UHA2</accession>
<dbReference type="SUPFAM" id="SSF52166">
    <property type="entry name" value="Ribosomal protein L4"/>
    <property type="match status" value="1"/>
</dbReference>
<evidence type="ECO:0000256" key="2">
    <source>
        <dbReference type="ARBA" id="ARBA00022980"/>
    </source>
</evidence>
<proteinExistence type="inferred from homology"/>
<gene>
    <name evidence="5" type="primary">rplD</name>
    <name evidence="7" type="ORF">A2V58_04685</name>
</gene>
<dbReference type="GO" id="GO:0005840">
    <property type="term" value="C:ribosome"/>
    <property type="evidence" value="ECO:0007669"/>
    <property type="project" value="UniProtKB-KW"/>
</dbReference>
<organism evidence="7 8">
    <name type="scientific">Candidatus Muproteobacteria bacterium RBG_19FT_COMBO_61_10</name>
    <dbReference type="NCBI Taxonomy" id="1817761"/>
    <lineage>
        <taxon>Bacteria</taxon>
        <taxon>Pseudomonadati</taxon>
        <taxon>Pseudomonadota</taxon>
        <taxon>Candidatus Muproteobacteria</taxon>
    </lineage>
</organism>
<protein>
    <recommendedName>
        <fullName evidence="4 5">Large ribosomal subunit protein uL4</fullName>
    </recommendedName>
</protein>
<comment type="similarity">
    <text evidence="1 5">Belongs to the universal ribosomal protein uL4 family.</text>
</comment>
<dbReference type="InterPro" id="IPR013005">
    <property type="entry name" value="Ribosomal_uL4-like"/>
</dbReference>
<comment type="function">
    <text evidence="5">One of the primary rRNA binding proteins, this protein initially binds near the 5'-end of the 23S rRNA. It is important during the early stages of 50S assembly. It makes multiple contacts with different domains of the 23S rRNA in the assembled 50S subunit and ribosome.</text>
</comment>
<dbReference type="InterPro" id="IPR002136">
    <property type="entry name" value="Ribosomal_uL4"/>
</dbReference>
<dbReference type="NCBIfam" id="TIGR03953">
    <property type="entry name" value="rplD_bact"/>
    <property type="match status" value="1"/>
</dbReference>
<dbReference type="AlphaFoldDB" id="A0A1F6UHA2"/>
<keyword evidence="5" id="KW-0699">rRNA-binding</keyword>
<dbReference type="InterPro" id="IPR023574">
    <property type="entry name" value="Ribosomal_uL4_dom_sf"/>
</dbReference>
<dbReference type="GO" id="GO:0003735">
    <property type="term" value="F:structural constituent of ribosome"/>
    <property type="evidence" value="ECO:0007669"/>
    <property type="project" value="InterPro"/>
</dbReference>
<comment type="function">
    <text evidence="5">Forms part of the polypeptide exit tunnel.</text>
</comment>
<keyword evidence="3 5" id="KW-0687">Ribonucleoprotein</keyword>
<name>A0A1F6UHA2_9PROT</name>
<dbReference type="EMBL" id="MFSV01000176">
    <property type="protein sequence ID" value="OGI56754.1"/>
    <property type="molecule type" value="Genomic_DNA"/>
</dbReference>
<evidence type="ECO:0000256" key="3">
    <source>
        <dbReference type="ARBA" id="ARBA00023274"/>
    </source>
</evidence>
<keyword evidence="2 5" id="KW-0689">Ribosomal protein</keyword>
<evidence type="ECO:0000313" key="8">
    <source>
        <dbReference type="Proteomes" id="UP000177950"/>
    </source>
</evidence>
<evidence type="ECO:0000256" key="4">
    <source>
        <dbReference type="ARBA" id="ARBA00035244"/>
    </source>
</evidence>